<feature type="domain" description="Exoribonuclease phosphorolytic" evidence="8">
    <location>
        <begin position="161"/>
        <end position="228"/>
    </location>
</feature>
<name>A0ABW9A9A7_9BURK</name>
<keyword evidence="3 6" id="KW-0820">tRNA-binding</keyword>
<evidence type="ECO:0000256" key="5">
    <source>
        <dbReference type="ARBA" id="ARBA00022884"/>
    </source>
</evidence>
<evidence type="ECO:0000256" key="2">
    <source>
        <dbReference type="ARBA" id="ARBA00022552"/>
    </source>
</evidence>
<feature type="binding site" evidence="6">
    <location>
        <begin position="128"/>
        <end position="130"/>
    </location>
    <ligand>
        <name>phosphate</name>
        <dbReference type="ChEBI" id="CHEBI:43474"/>
        <note>substrate</note>
    </ligand>
</feature>
<evidence type="ECO:0000259" key="7">
    <source>
        <dbReference type="Pfam" id="PF01138"/>
    </source>
</evidence>
<dbReference type="Proteomes" id="UP001629246">
    <property type="component" value="Unassembled WGS sequence"/>
</dbReference>
<proteinExistence type="inferred from homology"/>
<dbReference type="CDD" id="cd11362">
    <property type="entry name" value="RNase_PH_bact"/>
    <property type="match status" value="1"/>
</dbReference>
<dbReference type="Pfam" id="PF03725">
    <property type="entry name" value="RNase_PH_C"/>
    <property type="match status" value="1"/>
</dbReference>
<protein>
    <recommendedName>
        <fullName evidence="6">Ribonuclease PH</fullName>
        <shortName evidence="6">RNase PH</shortName>
        <ecNumber evidence="6">2.7.7.56</ecNumber>
    </recommendedName>
    <alternativeName>
        <fullName evidence="6">tRNA nucleotidyltransferase</fullName>
    </alternativeName>
</protein>
<comment type="subunit">
    <text evidence="6">Homohexameric ring arranged as a trimer of dimers.</text>
</comment>
<dbReference type="InterPro" id="IPR001247">
    <property type="entry name" value="ExoRNase_PH_dom1"/>
</dbReference>
<evidence type="ECO:0000259" key="8">
    <source>
        <dbReference type="Pfam" id="PF03725"/>
    </source>
</evidence>
<dbReference type="InterPro" id="IPR020568">
    <property type="entry name" value="Ribosomal_Su5_D2-typ_SF"/>
</dbReference>
<keyword evidence="2 6" id="KW-0698">rRNA processing</keyword>
<dbReference type="EC" id="2.7.7.56" evidence="6"/>
<organism evidence="9 10">
    <name type="scientific">Herbaspirillum lusitanum</name>
    <dbReference type="NCBI Taxonomy" id="213312"/>
    <lineage>
        <taxon>Bacteria</taxon>
        <taxon>Pseudomonadati</taxon>
        <taxon>Pseudomonadota</taxon>
        <taxon>Betaproteobacteria</taxon>
        <taxon>Burkholderiales</taxon>
        <taxon>Oxalobacteraceae</taxon>
        <taxon>Herbaspirillum</taxon>
    </lineage>
</organism>
<keyword evidence="4 6" id="KW-0819">tRNA processing</keyword>
<dbReference type="InterPro" id="IPR027408">
    <property type="entry name" value="PNPase/RNase_PH_dom_sf"/>
</dbReference>
<evidence type="ECO:0000256" key="3">
    <source>
        <dbReference type="ARBA" id="ARBA00022555"/>
    </source>
</evidence>
<keyword evidence="6" id="KW-0548">Nucleotidyltransferase</keyword>
<keyword evidence="6" id="KW-0808">Transferase</keyword>
<dbReference type="InterPro" id="IPR036345">
    <property type="entry name" value="ExoRNase_PH_dom2_sf"/>
</dbReference>
<dbReference type="InterPro" id="IPR015847">
    <property type="entry name" value="ExoRNase_PH_dom2"/>
</dbReference>
<comment type="similarity">
    <text evidence="1 6">Belongs to the RNase PH family.</text>
</comment>
<dbReference type="InterPro" id="IPR002381">
    <property type="entry name" value="RNase_PH_bac-type"/>
</dbReference>
<dbReference type="PROSITE" id="PS01277">
    <property type="entry name" value="RIBONUCLEASE_PH"/>
    <property type="match status" value="1"/>
</dbReference>
<dbReference type="HAMAP" id="MF_00564">
    <property type="entry name" value="RNase_PH"/>
    <property type="match status" value="1"/>
</dbReference>
<feature type="binding site" evidence="6">
    <location>
        <position position="90"/>
    </location>
    <ligand>
        <name>phosphate</name>
        <dbReference type="ChEBI" id="CHEBI:43474"/>
        <note>substrate</note>
    </ligand>
</feature>
<dbReference type="PANTHER" id="PTHR11953:SF0">
    <property type="entry name" value="EXOSOME COMPLEX COMPONENT RRP41"/>
    <property type="match status" value="1"/>
</dbReference>
<evidence type="ECO:0000313" key="9">
    <source>
        <dbReference type="EMBL" id="MFL9925014.1"/>
    </source>
</evidence>
<dbReference type="PANTHER" id="PTHR11953">
    <property type="entry name" value="EXOSOME COMPLEX COMPONENT"/>
    <property type="match status" value="1"/>
</dbReference>
<gene>
    <name evidence="6 9" type="primary">rph</name>
    <name evidence="9" type="ORF">PQR62_12120</name>
</gene>
<keyword evidence="10" id="KW-1185">Reference proteome</keyword>
<evidence type="ECO:0000256" key="1">
    <source>
        <dbReference type="ARBA" id="ARBA00006678"/>
    </source>
</evidence>
<comment type="catalytic activity">
    <reaction evidence="6">
        <text>tRNA(n+1) + phosphate = tRNA(n) + a ribonucleoside 5'-diphosphate</text>
        <dbReference type="Rhea" id="RHEA:10628"/>
        <dbReference type="Rhea" id="RHEA-COMP:17343"/>
        <dbReference type="Rhea" id="RHEA-COMP:17344"/>
        <dbReference type="ChEBI" id="CHEBI:43474"/>
        <dbReference type="ChEBI" id="CHEBI:57930"/>
        <dbReference type="ChEBI" id="CHEBI:173114"/>
        <dbReference type="EC" id="2.7.7.56"/>
    </reaction>
</comment>
<dbReference type="InterPro" id="IPR050080">
    <property type="entry name" value="RNase_PH"/>
</dbReference>
<dbReference type="InterPro" id="IPR018336">
    <property type="entry name" value="RNase_PH_CS"/>
</dbReference>
<evidence type="ECO:0000313" key="10">
    <source>
        <dbReference type="Proteomes" id="UP001629246"/>
    </source>
</evidence>
<dbReference type="Pfam" id="PF01138">
    <property type="entry name" value="RNase_PH"/>
    <property type="match status" value="1"/>
</dbReference>
<feature type="domain" description="Exoribonuclease phosphorolytic" evidence="7">
    <location>
        <begin position="14"/>
        <end position="144"/>
    </location>
</feature>
<keyword evidence="5" id="KW-0694">RNA-binding</keyword>
<sequence length="242" mass="26319">MSNSHRPSGRSTSQLRDVRLTRQYTKHAEGSVLVEFGDTRVLCTASIEEKVPGFLKGKGQGWMTAEYGMLPRSTHTRMDREAARGKQSGRTQEIQRLIGRSLRAAFDLEAFGERTLHLDCDVLQADGGTRTAAITGAMVAAHDAFSVLLQRGLITTIPIKHFVAAISVGVYKGVPVLDLDYLEDSDCDTDMNVVMTDAGHFVEVQGTAEGAAFDRATLNSLLDLAQQGIAELNQLQKKALAL</sequence>
<dbReference type="NCBIfam" id="TIGR01966">
    <property type="entry name" value="RNasePH"/>
    <property type="match status" value="1"/>
</dbReference>
<dbReference type="SUPFAM" id="SSF55666">
    <property type="entry name" value="Ribonuclease PH domain 2-like"/>
    <property type="match status" value="1"/>
</dbReference>
<dbReference type="SUPFAM" id="SSF54211">
    <property type="entry name" value="Ribosomal protein S5 domain 2-like"/>
    <property type="match status" value="1"/>
</dbReference>
<dbReference type="RefSeq" id="WP_408158188.1">
    <property type="nucleotide sequence ID" value="NZ_JAQQFM010000005.1"/>
</dbReference>
<accession>A0ABW9A9A7</accession>
<dbReference type="Gene3D" id="3.30.230.70">
    <property type="entry name" value="GHMP Kinase, N-terminal domain"/>
    <property type="match status" value="1"/>
</dbReference>
<evidence type="ECO:0000256" key="4">
    <source>
        <dbReference type="ARBA" id="ARBA00022694"/>
    </source>
</evidence>
<comment type="function">
    <text evidence="6">Phosphorolytic 3'-5' exoribonuclease that plays an important role in tRNA 3'-end maturation. Removes nucleotide residues following the 3'-CCA terminus of tRNAs; can also add nucleotides to the ends of RNA molecules by using nucleoside diphosphates as substrates, but this may not be physiologically important. Probably plays a role in initiation of 16S rRNA degradation (leading to ribosome degradation) during starvation.</text>
</comment>
<comment type="caution">
    <text evidence="9">The sequence shown here is derived from an EMBL/GenBank/DDBJ whole genome shotgun (WGS) entry which is preliminary data.</text>
</comment>
<evidence type="ECO:0000256" key="6">
    <source>
        <dbReference type="HAMAP-Rule" id="MF_00564"/>
    </source>
</evidence>
<reference evidence="9 10" key="1">
    <citation type="journal article" date="2024" name="Chem. Sci.">
        <title>Discovery of megapolipeptins by genome mining of a Burkholderiales bacteria collection.</title>
        <authorList>
            <person name="Paulo B.S."/>
            <person name="Recchia M.J.J."/>
            <person name="Lee S."/>
            <person name="Fergusson C.H."/>
            <person name="Romanowski S.B."/>
            <person name="Hernandez A."/>
            <person name="Krull N."/>
            <person name="Liu D.Y."/>
            <person name="Cavanagh H."/>
            <person name="Bos A."/>
            <person name="Gray C.A."/>
            <person name="Murphy B.T."/>
            <person name="Linington R.G."/>
            <person name="Eustaquio A.S."/>
        </authorList>
    </citation>
    <scope>NUCLEOTIDE SEQUENCE [LARGE SCALE GENOMIC DNA]</scope>
    <source>
        <strain evidence="9 10">RL21-008-BIB-A</strain>
    </source>
</reference>
<dbReference type="EMBL" id="JAQQFM010000005">
    <property type="protein sequence ID" value="MFL9925014.1"/>
    <property type="molecule type" value="Genomic_DNA"/>
</dbReference>